<dbReference type="Pfam" id="PF07637">
    <property type="entry name" value="PSD5"/>
    <property type="match status" value="1"/>
</dbReference>
<protein>
    <submittedName>
        <fullName evidence="7">DUF1592 domain-containing protein</fullName>
    </submittedName>
</protein>
<dbReference type="RefSeq" id="WP_342882011.1">
    <property type="nucleotide sequence ID" value="NZ_JBBMQS010000007.1"/>
</dbReference>
<evidence type="ECO:0000259" key="6">
    <source>
        <dbReference type="Pfam" id="PF07637"/>
    </source>
</evidence>
<dbReference type="Pfam" id="PF07624">
    <property type="entry name" value="PSD2"/>
    <property type="match status" value="1"/>
</dbReference>
<feature type="domain" description="DUF1588" evidence="4">
    <location>
        <begin position="653"/>
        <end position="749"/>
    </location>
</feature>
<dbReference type="Proteomes" id="UP001461163">
    <property type="component" value="Unassembled WGS sequence"/>
</dbReference>
<accession>A0ABU9SX07</accession>
<evidence type="ECO:0000259" key="5">
    <source>
        <dbReference type="Pfam" id="PF07631"/>
    </source>
</evidence>
<keyword evidence="8" id="KW-1185">Reference proteome</keyword>
<evidence type="ECO:0000313" key="7">
    <source>
        <dbReference type="EMBL" id="MEM5498421.1"/>
    </source>
</evidence>
<reference evidence="7 8" key="1">
    <citation type="submission" date="2024-03" db="EMBL/GenBank/DDBJ databases">
        <title>Community enrichment and isolation of bacterial strains for fucoidan degradation.</title>
        <authorList>
            <person name="Sichert A."/>
        </authorList>
    </citation>
    <scope>NUCLEOTIDE SEQUENCE [LARGE SCALE GENOMIC DNA]</scope>
    <source>
        <strain evidence="7 8">AS12</strain>
    </source>
</reference>
<feature type="region of interest" description="Disordered" evidence="1">
    <location>
        <begin position="371"/>
        <end position="393"/>
    </location>
</feature>
<dbReference type="Pfam" id="PF07631">
    <property type="entry name" value="PSD4"/>
    <property type="match status" value="1"/>
</dbReference>
<evidence type="ECO:0000259" key="2">
    <source>
        <dbReference type="Pfam" id="PF07624"/>
    </source>
</evidence>
<evidence type="ECO:0000256" key="1">
    <source>
        <dbReference type="SAM" id="MobiDB-lite"/>
    </source>
</evidence>
<proteinExistence type="predicted"/>
<sequence>MILTTSPNRFAQRSPVAVFILFWLLLLGINPQTFSETVGEGFTPEQAYGLIYERCEGCHNDYIFDGNWSVEDVDASDISHGKNQKLWEGMLKAISMGDMPPAKKKQLTPEQKASLLHWLETSLDSYSEQNPNPGRATLRRLNRSEYANSVRDLLALDVDVTDSLPGDDSGYGFDNNADVLGVSTTLLERYLSVAGKLSKLATGVAGSTASKKSYLVPKDGPLQNSGVPAFDLRMTNDLPLDSRGGGSFDFYAPKTGLYEVAGFINANTNNEVDRLEIHRHSYTLTLPAGSHNIGLSFRKSLALSEYVPTVREGTDYVVLPESEPTELDLDFIINGSRVYTKKVPSYHMSSRFSQAAFLRDVLEIEVIGPLDTNNPSQHTDSTSQATQTDAIDTNTIQTDIDKTPSFAKIFVCLPDSADSAVPTRQSSKAELDCATRIIAKLSAEAYRRPTNSTDILPLLQVFKQARTDLDFTASIATTIQALLVAPSFLYLQETTPNTATAGSIYKINEYEFAARLALFLWSSLPDQELTNLAKQGKLREPSILRQQIKRMLESEKAQALTDNFAGQWLYLRNLPHHFPDVFEFPQFTIPLRHAIKRETELFFTRILKDDLAIFDFLNADYSYLNEQLANHYGIEGVKGSTFRKVTLGKHTNRGGLLGQASILTLTSNPSHTSPVKRGKWILDNLLAASPPPPPPDVPSLIAEHDGLALSAREQLARHRADPVCAACHVRMDPLGLALEKYDAVGAQRTMYAGQKIDVTAQMPDGTHFEGLNGLHSVLWDRRERFAQAFIDRLLNYALGRGLEPSDQPTIRSIARQASPENYRIHSIIEAVVSSTPFNFKKAPKASNENQQIAQTR</sequence>
<feature type="domain" description="DUF1595" evidence="6">
    <location>
        <begin position="433"/>
        <end position="493"/>
    </location>
</feature>
<feature type="domain" description="DUF1592" evidence="5">
    <location>
        <begin position="507"/>
        <end position="634"/>
    </location>
</feature>
<feature type="domain" description="DUF1585" evidence="2">
    <location>
        <begin position="764"/>
        <end position="837"/>
    </location>
</feature>
<dbReference type="EMBL" id="JBBMQS010000007">
    <property type="protein sequence ID" value="MEM5498421.1"/>
    <property type="molecule type" value="Genomic_DNA"/>
</dbReference>
<organism evidence="7 8">
    <name type="scientific">Paraglaciecola mesophila</name>
    <dbReference type="NCBI Taxonomy" id="197222"/>
    <lineage>
        <taxon>Bacteria</taxon>
        <taxon>Pseudomonadati</taxon>
        <taxon>Pseudomonadota</taxon>
        <taxon>Gammaproteobacteria</taxon>
        <taxon>Alteromonadales</taxon>
        <taxon>Alteromonadaceae</taxon>
        <taxon>Paraglaciecola</taxon>
    </lineage>
</organism>
<dbReference type="InterPro" id="IPR013042">
    <property type="entry name" value="DUF1592"/>
</dbReference>
<dbReference type="InterPro" id="IPR013036">
    <property type="entry name" value="DUF1587"/>
</dbReference>
<dbReference type="InterPro" id="IPR011478">
    <property type="entry name" value="DUF1585"/>
</dbReference>
<evidence type="ECO:0000259" key="4">
    <source>
        <dbReference type="Pfam" id="PF07627"/>
    </source>
</evidence>
<name>A0ABU9SX07_9ALTE</name>
<dbReference type="InterPro" id="IPR013039">
    <property type="entry name" value="DUF1588"/>
</dbReference>
<feature type="domain" description="DUF1587" evidence="3">
    <location>
        <begin position="139"/>
        <end position="201"/>
    </location>
</feature>
<evidence type="ECO:0000313" key="8">
    <source>
        <dbReference type="Proteomes" id="UP001461163"/>
    </source>
</evidence>
<dbReference type="InterPro" id="IPR013043">
    <property type="entry name" value="DUF1595"/>
</dbReference>
<evidence type="ECO:0000259" key="3">
    <source>
        <dbReference type="Pfam" id="PF07626"/>
    </source>
</evidence>
<dbReference type="Pfam" id="PF07626">
    <property type="entry name" value="PSD3"/>
    <property type="match status" value="1"/>
</dbReference>
<gene>
    <name evidence="7" type="ORF">WNY77_13510</name>
</gene>
<dbReference type="Pfam" id="PF07627">
    <property type="entry name" value="PSCyt3"/>
    <property type="match status" value="1"/>
</dbReference>
<comment type="caution">
    <text evidence="7">The sequence shown here is derived from an EMBL/GenBank/DDBJ whole genome shotgun (WGS) entry which is preliminary data.</text>
</comment>